<accession>A0A6J6NMR9</accession>
<proteinExistence type="predicted"/>
<evidence type="ECO:0000256" key="1">
    <source>
        <dbReference type="SAM" id="MobiDB-lite"/>
    </source>
</evidence>
<organism evidence="2">
    <name type="scientific">freshwater metagenome</name>
    <dbReference type="NCBI Taxonomy" id="449393"/>
    <lineage>
        <taxon>unclassified sequences</taxon>
        <taxon>metagenomes</taxon>
        <taxon>ecological metagenomes</taxon>
    </lineage>
</organism>
<dbReference type="AlphaFoldDB" id="A0A6J6NMR9"/>
<dbReference type="EMBL" id="CAEZXJ010000075">
    <property type="protein sequence ID" value="CAB4685653.1"/>
    <property type="molecule type" value="Genomic_DNA"/>
</dbReference>
<feature type="region of interest" description="Disordered" evidence="1">
    <location>
        <begin position="14"/>
        <end position="49"/>
    </location>
</feature>
<gene>
    <name evidence="2" type="ORF">UFOPK2372_00508</name>
</gene>
<name>A0A6J6NMR9_9ZZZZ</name>
<evidence type="ECO:0000313" key="2">
    <source>
        <dbReference type="EMBL" id="CAB4685653.1"/>
    </source>
</evidence>
<protein>
    <submittedName>
        <fullName evidence="2">Unannotated protein</fullName>
    </submittedName>
</protein>
<sequence>MRAPWAIAVDTSAAISSKRLRSDSPPPATWKRPRTTYDSNPGYSPSTFT</sequence>
<reference evidence="2" key="1">
    <citation type="submission" date="2020-05" db="EMBL/GenBank/DDBJ databases">
        <authorList>
            <person name="Chiriac C."/>
            <person name="Salcher M."/>
            <person name="Ghai R."/>
            <person name="Kavagutti S V."/>
        </authorList>
    </citation>
    <scope>NUCLEOTIDE SEQUENCE</scope>
</reference>
<feature type="compositionally biased region" description="Polar residues" evidence="1">
    <location>
        <begin position="36"/>
        <end position="49"/>
    </location>
</feature>